<dbReference type="EMBL" id="BAAAKJ010000016">
    <property type="protein sequence ID" value="GAA1383151.1"/>
    <property type="molecule type" value="Genomic_DNA"/>
</dbReference>
<accession>A0ABN1XLP8</accession>
<dbReference type="Proteomes" id="UP001499863">
    <property type="component" value="Unassembled WGS sequence"/>
</dbReference>
<dbReference type="RefSeq" id="WP_344324341.1">
    <property type="nucleotide sequence ID" value="NZ_BAAAKJ010000016.1"/>
</dbReference>
<protein>
    <submittedName>
        <fullName evidence="2">Uncharacterized protein</fullName>
    </submittedName>
</protein>
<proteinExistence type="predicted"/>
<organism evidence="2 3">
    <name type="scientific">Kitasatospora putterlickiae</name>
    <dbReference type="NCBI Taxonomy" id="221725"/>
    <lineage>
        <taxon>Bacteria</taxon>
        <taxon>Bacillati</taxon>
        <taxon>Actinomycetota</taxon>
        <taxon>Actinomycetes</taxon>
        <taxon>Kitasatosporales</taxon>
        <taxon>Streptomycetaceae</taxon>
        <taxon>Kitasatospora</taxon>
    </lineage>
</organism>
<comment type="caution">
    <text evidence="2">The sequence shown here is derived from an EMBL/GenBank/DDBJ whole genome shotgun (WGS) entry which is preliminary data.</text>
</comment>
<name>A0ABN1XLP8_9ACTN</name>
<feature type="compositionally biased region" description="Basic and acidic residues" evidence="1">
    <location>
        <begin position="21"/>
        <end position="30"/>
    </location>
</feature>
<evidence type="ECO:0000313" key="3">
    <source>
        <dbReference type="Proteomes" id="UP001499863"/>
    </source>
</evidence>
<gene>
    <name evidence="2" type="ORF">GCM10009639_03110</name>
</gene>
<keyword evidence="3" id="KW-1185">Reference proteome</keyword>
<evidence type="ECO:0000256" key="1">
    <source>
        <dbReference type="SAM" id="MobiDB-lite"/>
    </source>
</evidence>
<evidence type="ECO:0000313" key="2">
    <source>
        <dbReference type="EMBL" id="GAA1383151.1"/>
    </source>
</evidence>
<reference evidence="2 3" key="1">
    <citation type="journal article" date="2019" name="Int. J. Syst. Evol. Microbiol.">
        <title>The Global Catalogue of Microorganisms (GCM) 10K type strain sequencing project: providing services to taxonomists for standard genome sequencing and annotation.</title>
        <authorList>
            <consortium name="The Broad Institute Genomics Platform"/>
            <consortium name="The Broad Institute Genome Sequencing Center for Infectious Disease"/>
            <person name="Wu L."/>
            <person name="Ma J."/>
        </authorList>
    </citation>
    <scope>NUCLEOTIDE SEQUENCE [LARGE SCALE GENOMIC DNA]</scope>
    <source>
        <strain evidence="2 3">JCM 12393</strain>
    </source>
</reference>
<feature type="region of interest" description="Disordered" evidence="1">
    <location>
        <begin position="21"/>
        <end position="41"/>
    </location>
</feature>
<sequence length="146" mass="16428">MDHWHRPGLHWHCYAWVGSKRPEDTERRPPEPQNGRRPVWNSPVPPLEVMHWLAKSADRISLTTGDPAGAVEWLGKQLADAPGLETDLSAGLRLDHARAFLATYPHDVVWTYWTPGQQLRSVAAVSCPRTHNPTSEPPPPCPLGRR</sequence>